<dbReference type="STRING" id="1526658.BHK69_15900"/>
<keyword evidence="2" id="KW-0479">Metal-binding</keyword>
<keyword evidence="6" id="KW-1185">Reference proteome</keyword>
<dbReference type="PANTHER" id="PTHR28620">
    <property type="entry name" value="CENTROMERE PROTEIN V"/>
    <property type="match status" value="1"/>
</dbReference>
<dbReference type="KEGG" id="bvv:BHK69_15900"/>
<dbReference type="RefSeq" id="WP_069690948.1">
    <property type="nucleotide sequence ID" value="NZ_CP017147.1"/>
</dbReference>
<evidence type="ECO:0000256" key="1">
    <source>
        <dbReference type="ARBA" id="ARBA00005495"/>
    </source>
</evidence>
<dbReference type="Pfam" id="PF04828">
    <property type="entry name" value="GFA"/>
    <property type="match status" value="1"/>
</dbReference>
<dbReference type="InterPro" id="IPR011057">
    <property type="entry name" value="Mss4-like_sf"/>
</dbReference>
<dbReference type="Proteomes" id="UP000094969">
    <property type="component" value="Chromosome"/>
</dbReference>
<reference evidence="5 6" key="1">
    <citation type="journal article" date="2015" name="Antonie Van Leeuwenhoek">
        <title>Bosea vaviloviae sp. nov., a new species of slow-growing rhizobia isolated from nodules of the relict species Vavilovia formosa (Stev.) Fed.</title>
        <authorList>
            <person name="Safronova V.I."/>
            <person name="Kuznetsova I.G."/>
            <person name="Sazanova A.L."/>
            <person name="Kimeklis A.K."/>
            <person name="Belimov A.A."/>
            <person name="Andronov E.E."/>
            <person name="Pinaev A.G."/>
            <person name="Chizhevskaya E.P."/>
            <person name="Pukhaev A.R."/>
            <person name="Popov K.P."/>
            <person name="Willems A."/>
            <person name="Tikhonovich I.A."/>
        </authorList>
    </citation>
    <scope>NUCLEOTIDE SEQUENCE [LARGE SCALE GENOMIC DNA]</scope>
    <source>
        <strain evidence="5 6">Vaf18</strain>
    </source>
</reference>
<organism evidence="5 6">
    <name type="scientific">Bosea vaviloviae</name>
    <dbReference type="NCBI Taxonomy" id="1526658"/>
    <lineage>
        <taxon>Bacteria</taxon>
        <taxon>Pseudomonadati</taxon>
        <taxon>Pseudomonadota</taxon>
        <taxon>Alphaproteobacteria</taxon>
        <taxon>Hyphomicrobiales</taxon>
        <taxon>Boseaceae</taxon>
        <taxon>Bosea</taxon>
    </lineage>
</organism>
<gene>
    <name evidence="5" type="ORF">BHK69_15900</name>
</gene>
<dbReference type="GO" id="GO:0016846">
    <property type="term" value="F:carbon-sulfur lyase activity"/>
    <property type="evidence" value="ECO:0007669"/>
    <property type="project" value="InterPro"/>
</dbReference>
<keyword evidence="3" id="KW-0862">Zinc</keyword>
<dbReference type="PROSITE" id="PS51891">
    <property type="entry name" value="CENP_V_GFA"/>
    <property type="match status" value="1"/>
</dbReference>
<dbReference type="EMBL" id="CP017147">
    <property type="protein sequence ID" value="AOO81737.1"/>
    <property type="molecule type" value="Genomic_DNA"/>
</dbReference>
<dbReference type="InterPro" id="IPR052355">
    <property type="entry name" value="CENP-V-like"/>
</dbReference>
<dbReference type="SUPFAM" id="SSF51316">
    <property type="entry name" value="Mss4-like"/>
    <property type="match status" value="1"/>
</dbReference>
<accession>A0A1D7U2Z0</accession>
<feature type="domain" description="CENP-V/GFA" evidence="4">
    <location>
        <begin position="5"/>
        <end position="117"/>
    </location>
</feature>
<dbReference type="GO" id="GO:0046872">
    <property type="term" value="F:metal ion binding"/>
    <property type="evidence" value="ECO:0007669"/>
    <property type="project" value="UniProtKB-KW"/>
</dbReference>
<dbReference type="InterPro" id="IPR006913">
    <property type="entry name" value="CENP-V/GFA"/>
</dbReference>
<name>A0A1D7U2Z0_9HYPH</name>
<evidence type="ECO:0000259" key="4">
    <source>
        <dbReference type="PROSITE" id="PS51891"/>
    </source>
</evidence>
<dbReference type="AlphaFoldDB" id="A0A1D7U2Z0"/>
<dbReference type="PANTHER" id="PTHR28620:SF1">
    <property type="entry name" value="CENP-V_GFA DOMAIN-CONTAINING PROTEIN"/>
    <property type="match status" value="1"/>
</dbReference>
<proteinExistence type="inferred from homology"/>
<sequence length="146" mass="16206">MERLHKGACHCGAIAVELRTPRAPAEQVIGACQCSFCRKHNARTFSDPKSSATLTAREPEQLQLYAFGLSTSEVVICRRCGVYVAMLMTDQGEAWTTLNIDVLDERAAFTRPAEPRDFSAEAVEGRIARRKARWIPTKLVGWPAGR</sequence>
<comment type="similarity">
    <text evidence="1">Belongs to the Gfa family.</text>
</comment>
<evidence type="ECO:0000256" key="3">
    <source>
        <dbReference type="ARBA" id="ARBA00022833"/>
    </source>
</evidence>
<evidence type="ECO:0000256" key="2">
    <source>
        <dbReference type="ARBA" id="ARBA00022723"/>
    </source>
</evidence>
<evidence type="ECO:0000313" key="5">
    <source>
        <dbReference type="EMBL" id="AOO81737.1"/>
    </source>
</evidence>
<evidence type="ECO:0000313" key="6">
    <source>
        <dbReference type="Proteomes" id="UP000094969"/>
    </source>
</evidence>
<dbReference type="OrthoDB" id="9805575at2"/>
<protein>
    <recommendedName>
        <fullName evidence="4">CENP-V/GFA domain-containing protein</fullName>
    </recommendedName>
</protein>
<dbReference type="Gene3D" id="2.170.150.70">
    <property type="match status" value="1"/>
</dbReference>